<dbReference type="EMBL" id="JASPKY010000285">
    <property type="protein sequence ID" value="KAK9711054.1"/>
    <property type="molecule type" value="Genomic_DNA"/>
</dbReference>
<evidence type="ECO:0000313" key="2">
    <source>
        <dbReference type="Proteomes" id="UP001458880"/>
    </source>
</evidence>
<accession>A0AAW1JZ99</accession>
<dbReference type="AlphaFoldDB" id="A0AAW1JZ99"/>
<organism evidence="1 2">
    <name type="scientific">Popillia japonica</name>
    <name type="common">Japanese beetle</name>
    <dbReference type="NCBI Taxonomy" id="7064"/>
    <lineage>
        <taxon>Eukaryota</taxon>
        <taxon>Metazoa</taxon>
        <taxon>Ecdysozoa</taxon>
        <taxon>Arthropoda</taxon>
        <taxon>Hexapoda</taxon>
        <taxon>Insecta</taxon>
        <taxon>Pterygota</taxon>
        <taxon>Neoptera</taxon>
        <taxon>Endopterygota</taxon>
        <taxon>Coleoptera</taxon>
        <taxon>Polyphaga</taxon>
        <taxon>Scarabaeiformia</taxon>
        <taxon>Scarabaeidae</taxon>
        <taxon>Rutelinae</taxon>
        <taxon>Popillia</taxon>
    </lineage>
</organism>
<name>A0AAW1JZ99_POPJA</name>
<evidence type="ECO:0000313" key="1">
    <source>
        <dbReference type="EMBL" id="KAK9711054.1"/>
    </source>
</evidence>
<sequence>MENSKVDYSDYSYSDSVERIKRLKGDTKEEIKIYPNLYNKNMANEIYYDDKVNKDKLTSVFERYCPRHFRIHSTEFIKSRQPPVCRVRVVYEMGIDLPGGGTWIKNINFDPIKACAT</sequence>
<dbReference type="Proteomes" id="UP001458880">
    <property type="component" value="Unassembled WGS sequence"/>
</dbReference>
<reference evidence="1 2" key="1">
    <citation type="journal article" date="2024" name="BMC Genomics">
        <title>De novo assembly and annotation of Popillia japonica's genome with initial clues to its potential as an invasive pest.</title>
        <authorList>
            <person name="Cucini C."/>
            <person name="Boschi S."/>
            <person name="Funari R."/>
            <person name="Cardaioli E."/>
            <person name="Iannotti N."/>
            <person name="Marturano G."/>
            <person name="Paoli F."/>
            <person name="Bruttini M."/>
            <person name="Carapelli A."/>
            <person name="Frati F."/>
            <person name="Nardi F."/>
        </authorList>
    </citation>
    <scope>NUCLEOTIDE SEQUENCE [LARGE SCALE GENOMIC DNA]</scope>
    <source>
        <strain evidence="1">DMR45628</strain>
    </source>
</reference>
<proteinExistence type="predicted"/>
<keyword evidence="2" id="KW-1185">Reference proteome</keyword>
<gene>
    <name evidence="1" type="ORF">QE152_g25689</name>
</gene>
<comment type="caution">
    <text evidence="1">The sequence shown here is derived from an EMBL/GenBank/DDBJ whole genome shotgun (WGS) entry which is preliminary data.</text>
</comment>
<protein>
    <submittedName>
        <fullName evidence="1">Uncharacterized protein</fullName>
    </submittedName>
</protein>